<organism evidence="1 2">
    <name type="scientific">Sesamum alatum</name>
    <dbReference type="NCBI Taxonomy" id="300844"/>
    <lineage>
        <taxon>Eukaryota</taxon>
        <taxon>Viridiplantae</taxon>
        <taxon>Streptophyta</taxon>
        <taxon>Embryophyta</taxon>
        <taxon>Tracheophyta</taxon>
        <taxon>Spermatophyta</taxon>
        <taxon>Magnoliopsida</taxon>
        <taxon>eudicotyledons</taxon>
        <taxon>Gunneridae</taxon>
        <taxon>Pentapetalae</taxon>
        <taxon>asterids</taxon>
        <taxon>lamiids</taxon>
        <taxon>Lamiales</taxon>
        <taxon>Pedaliaceae</taxon>
        <taxon>Sesamum</taxon>
    </lineage>
</organism>
<comment type="caution">
    <text evidence="1">The sequence shown here is derived from an EMBL/GenBank/DDBJ whole genome shotgun (WGS) entry which is preliminary data.</text>
</comment>
<protein>
    <submittedName>
        <fullName evidence="1">Uncharacterized protein</fullName>
    </submittedName>
</protein>
<keyword evidence="2" id="KW-1185">Reference proteome</keyword>
<proteinExistence type="predicted"/>
<sequence length="165" mass="17821">MCAGPDIEKESPVGQFGATDQILFQQKYMDLGPIKSGLVLAQLTHNHPTQSMRLPQPSPNHITPPPQPLITIGVGSDPVNLTRPNHTLMKGSQYLGIVQSNPNPTPPITKPLNPNQLSGAVLQPFDQGLIHIQNPSGKSNFGASPVRYGVDVQYKVKKTGKVIYS</sequence>
<evidence type="ECO:0000313" key="2">
    <source>
        <dbReference type="Proteomes" id="UP001293254"/>
    </source>
</evidence>
<reference evidence="1" key="1">
    <citation type="submission" date="2020-06" db="EMBL/GenBank/DDBJ databases">
        <authorList>
            <person name="Li T."/>
            <person name="Hu X."/>
            <person name="Zhang T."/>
            <person name="Song X."/>
            <person name="Zhang H."/>
            <person name="Dai N."/>
            <person name="Sheng W."/>
            <person name="Hou X."/>
            <person name="Wei L."/>
        </authorList>
    </citation>
    <scope>NUCLEOTIDE SEQUENCE</scope>
    <source>
        <strain evidence="1">3651</strain>
        <tissue evidence="1">Leaf</tissue>
    </source>
</reference>
<gene>
    <name evidence="1" type="ORF">Salat_2466700</name>
</gene>
<reference evidence="1" key="2">
    <citation type="journal article" date="2024" name="Plant">
        <title>Genomic evolution and insights into agronomic trait innovations of Sesamum species.</title>
        <authorList>
            <person name="Miao H."/>
            <person name="Wang L."/>
            <person name="Qu L."/>
            <person name="Liu H."/>
            <person name="Sun Y."/>
            <person name="Le M."/>
            <person name="Wang Q."/>
            <person name="Wei S."/>
            <person name="Zheng Y."/>
            <person name="Lin W."/>
            <person name="Duan Y."/>
            <person name="Cao H."/>
            <person name="Xiong S."/>
            <person name="Wang X."/>
            <person name="Wei L."/>
            <person name="Li C."/>
            <person name="Ma Q."/>
            <person name="Ju M."/>
            <person name="Zhao R."/>
            <person name="Li G."/>
            <person name="Mu C."/>
            <person name="Tian Q."/>
            <person name="Mei H."/>
            <person name="Zhang T."/>
            <person name="Gao T."/>
            <person name="Zhang H."/>
        </authorList>
    </citation>
    <scope>NUCLEOTIDE SEQUENCE</scope>
    <source>
        <strain evidence="1">3651</strain>
    </source>
</reference>
<accession>A0AAE1XRT7</accession>
<dbReference type="Proteomes" id="UP001293254">
    <property type="component" value="Unassembled WGS sequence"/>
</dbReference>
<dbReference type="AlphaFoldDB" id="A0AAE1XRT7"/>
<name>A0AAE1XRT7_9LAMI</name>
<evidence type="ECO:0000313" key="1">
    <source>
        <dbReference type="EMBL" id="KAK4416412.1"/>
    </source>
</evidence>
<dbReference type="EMBL" id="JACGWO010000010">
    <property type="protein sequence ID" value="KAK4416412.1"/>
    <property type="molecule type" value="Genomic_DNA"/>
</dbReference>